<comment type="subcellular location">
    <subcellularLocation>
        <location evidence="2">Cytoplasm</location>
    </subcellularLocation>
</comment>
<dbReference type="FunFam" id="3.30.40.10:FF:000105">
    <property type="entry name" value="WD repeat and FYVE domain-containing protein 2"/>
    <property type="match status" value="1"/>
</dbReference>
<feature type="domain" description="VHS" evidence="15">
    <location>
        <begin position="87"/>
        <end position="215"/>
    </location>
</feature>
<protein>
    <recommendedName>
        <fullName evidence="3">Hepatocyte growth factor-regulated tyrosine kinase substrate</fullName>
    </recommendedName>
</protein>
<dbReference type="GO" id="GO:0005769">
    <property type="term" value="C:early endosome"/>
    <property type="evidence" value="ECO:0007669"/>
    <property type="project" value="TreeGrafter"/>
</dbReference>
<evidence type="ECO:0000256" key="5">
    <source>
        <dbReference type="ARBA" id="ARBA00022553"/>
    </source>
</evidence>
<keyword evidence="16" id="KW-0808">Transferase</keyword>
<evidence type="ECO:0000256" key="9">
    <source>
        <dbReference type="ARBA" id="ARBA00023157"/>
    </source>
</evidence>
<evidence type="ECO:0000313" key="16">
    <source>
        <dbReference type="EMBL" id="KAK5970315.1"/>
    </source>
</evidence>
<evidence type="ECO:0000256" key="7">
    <source>
        <dbReference type="ARBA" id="ARBA00022771"/>
    </source>
</evidence>
<dbReference type="GO" id="GO:0043130">
    <property type="term" value="F:ubiquitin binding"/>
    <property type="evidence" value="ECO:0007669"/>
    <property type="project" value="InterPro"/>
</dbReference>
<keyword evidence="10" id="KW-0676">Redox-active center</keyword>
<dbReference type="SMART" id="SM00288">
    <property type="entry name" value="VHS"/>
    <property type="match status" value="1"/>
</dbReference>
<comment type="caution">
    <text evidence="16">The sequence shown here is derived from an EMBL/GenBank/DDBJ whole genome shotgun (WGS) entry which is preliminary data.</text>
</comment>
<evidence type="ECO:0000256" key="6">
    <source>
        <dbReference type="ARBA" id="ARBA00022723"/>
    </source>
</evidence>
<comment type="function">
    <text evidence="1">Has a glutathione-disulfide oxidoreductase activity in the presence of NADPH and glutathione reductase. Reduces low molecular weight disulfides and proteins.</text>
</comment>
<dbReference type="Pfam" id="PF12210">
    <property type="entry name" value="Hrs_helical"/>
    <property type="match status" value="1"/>
</dbReference>
<gene>
    <name evidence="16" type="ORF">GCK32_002162</name>
</gene>
<feature type="coiled-coil region" evidence="12">
    <location>
        <begin position="544"/>
        <end position="594"/>
    </location>
</feature>
<feature type="region of interest" description="Disordered" evidence="13">
    <location>
        <begin position="667"/>
        <end position="721"/>
    </location>
</feature>
<evidence type="ECO:0000256" key="4">
    <source>
        <dbReference type="ARBA" id="ARBA00022490"/>
    </source>
</evidence>
<dbReference type="Gene3D" id="3.40.30.10">
    <property type="entry name" value="Glutaredoxin"/>
    <property type="match status" value="1"/>
</dbReference>
<dbReference type="AlphaFoldDB" id="A0AAN8FIL0"/>
<organism evidence="16 17">
    <name type="scientific">Trichostrongylus colubriformis</name>
    <name type="common">Black scour worm</name>
    <dbReference type="NCBI Taxonomy" id="6319"/>
    <lineage>
        <taxon>Eukaryota</taxon>
        <taxon>Metazoa</taxon>
        <taxon>Ecdysozoa</taxon>
        <taxon>Nematoda</taxon>
        <taxon>Chromadorea</taxon>
        <taxon>Rhabditida</taxon>
        <taxon>Rhabditina</taxon>
        <taxon>Rhabditomorpha</taxon>
        <taxon>Strongyloidea</taxon>
        <taxon>Trichostrongylidae</taxon>
        <taxon>Trichostrongylus</taxon>
    </lineage>
</organism>
<feature type="region of interest" description="Disordered" evidence="13">
    <location>
        <begin position="613"/>
        <end position="655"/>
    </location>
</feature>
<dbReference type="GO" id="GO:0016301">
    <property type="term" value="F:kinase activity"/>
    <property type="evidence" value="ECO:0007669"/>
    <property type="project" value="UniProtKB-KW"/>
</dbReference>
<keyword evidence="7 11" id="KW-0863">Zinc-finger</keyword>
<keyword evidence="12" id="KW-0175">Coiled coil</keyword>
<evidence type="ECO:0000256" key="1">
    <source>
        <dbReference type="ARBA" id="ARBA00002549"/>
    </source>
</evidence>
<dbReference type="CDD" id="cd21387">
    <property type="entry name" value="GAT_Hrs"/>
    <property type="match status" value="1"/>
</dbReference>
<dbReference type="Gene3D" id="3.30.40.10">
    <property type="entry name" value="Zinc/RING finger domain, C3HC4 (zinc finger)"/>
    <property type="match status" value="1"/>
</dbReference>
<feature type="compositionally biased region" description="Low complexity" evidence="13">
    <location>
        <begin position="643"/>
        <end position="655"/>
    </location>
</feature>
<evidence type="ECO:0000256" key="13">
    <source>
        <dbReference type="SAM" id="MobiDB-lite"/>
    </source>
</evidence>
<feature type="compositionally biased region" description="Low complexity" evidence="13">
    <location>
        <begin position="712"/>
        <end position="721"/>
    </location>
</feature>
<dbReference type="GO" id="GO:0035091">
    <property type="term" value="F:phosphatidylinositol binding"/>
    <property type="evidence" value="ECO:0007669"/>
    <property type="project" value="InterPro"/>
</dbReference>
<dbReference type="GO" id="GO:0032456">
    <property type="term" value="P:endocytic recycling"/>
    <property type="evidence" value="ECO:0007669"/>
    <property type="project" value="TreeGrafter"/>
</dbReference>
<dbReference type="InterPro" id="IPR002109">
    <property type="entry name" value="Glutaredoxin"/>
</dbReference>
<keyword evidence="6" id="KW-0479">Metal-binding</keyword>
<dbReference type="PRINTS" id="PR00160">
    <property type="entry name" value="GLUTAREDOXIN"/>
</dbReference>
<keyword evidence="16" id="KW-0418">Kinase</keyword>
<dbReference type="InterPro" id="IPR003903">
    <property type="entry name" value="UIM_dom"/>
</dbReference>
<dbReference type="PROSITE" id="PS50178">
    <property type="entry name" value="ZF_FYVE"/>
    <property type="match status" value="1"/>
</dbReference>
<dbReference type="InterPro" id="IPR002014">
    <property type="entry name" value="VHS_dom"/>
</dbReference>
<dbReference type="SUPFAM" id="SSF57903">
    <property type="entry name" value="FYVE/PHD zinc finger"/>
    <property type="match status" value="1"/>
</dbReference>
<dbReference type="Pfam" id="PF00790">
    <property type="entry name" value="VHS"/>
    <property type="match status" value="1"/>
</dbReference>
<dbReference type="Gene3D" id="1.20.5.1940">
    <property type="match status" value="1"/>
</dbReference>
<dbReference type="CDD" id="cd15720">
    <property type="entry name" value="FYVE_Hrs"/>
    <property type="match status" value="1"/>
</dbReference>
<dbReference type="EMBL" id="WIXE01019142">
    <property type="protein sequence ID" value="KAK5970315.1"/>
    <property type="molecule type" value="Genomic_DNA"/>
</dbReference>
<dbReference type="Pfam" id="PF01363">
    <property type="entry name" value="FYVE"/>
    <property type="match status" value="1"/>
</dbReference>
<name>A0AAN8FIL0_TRICO</name>
<dbReference type="SUPFAM" id="SSF48464">
    <property type="entry name" value="ENTH/VHS domain"/>
    <property type="match status" value="1"/>
</dbReference>
<dbReference type="CDD" id="cd03569">
    <property type="entry name" value="VHS_Hrs"/>
    <property type="match status" value="1"/>
</dbReference>
<dbReference type="InterPro" id="IPR011767">
    <property type="entry name" value="GLR_AS"/>
</dbReference>
<dbReference type="InterPro" id="IPR024641">
    <property type="entry name" value="HRS_helical"/>
</dbReference>
<dbReference type="SMART" id="SM00064">
    <property type="entry name" value="FYVE"/>
    <property type="match status" value="1"/>
</dbReference>
<evidence type="ECO:0000256" key="3">
    <source>
        <dbReference type="ARBA" id="ARBA00015450"/>
    </source>
</evidence>
<keyword evidence="4" id="KW-0963">Cytoplasm</keyword>
<dbReference type="SUPFAM" id="SSF52833">
    <property type="entry name" value="Thioredoxin-like"/>
    <property type="match status" value="1"/>
</dbReference>
<feature type="domain" description="FYVE-type" evidence="14">
    <location>
        <begin position="232"/>
        <end position="292"/>
    </location>
</feature>
<dbReference type="InterPro" id="IPR000306">
    <property type="entry name" value="Znf_FYVE"/>
</dbReference>
<evidence type="ECO:0000256" key="11">
    <source>
        <dbReference type="PROSITE-ProRule" id="PRU00091"/>
    </source>
</evidence>
<dbReference type="PROSITE" id="PS00195">
    <property type="entry name" value="GLUTAREDOXIN_1"/>
    <property type="match status" value="1"/>
</dbReference>
<dbReference type="PROSITE" id="PS51354">
    <property type="entry name" value="GLUTAREDOXIN_2"/>
    <property type="match status" value="1"/>
</dbReference>
<feature type="compositionally biased region" description="Polar residues" evidence="13">
    <location>
        <begin position="677"/>
        <end position="711"/>
    </location>
</feature>
<evidence type="ECO:0000259" key="15">
    <source>
        <dbReference type="PROSITE" id="PS50179"/>
    </source>
</evidence>
<dbReference type="Pfam" id="PF00462">
    <property type="entry name" value="Glutaredoxin"/>
    <property type="match status" value="1"/>
</dbReference>
<dbReference type="InterPro" id="IPR017455">
    <property type="entry name" value="Znf_FYVE-rel"/>
</dbReference>
<dbReference type="PROSITE" id="PS50179">
    <property type="entry name" value="VHS"/>
    <property type="match status" value="1"/>
</dbReference>
<reference evidence="16 17" key="1">
    <citation type="submission" date="2019-10" db="EMBL/GenBank/DDBJ databases">
        <title>Assembly and Annotation for the nematode Trichostrongylus colubriformis.</title>
        <authorList>
            <person name="Martin J."/>
        </authorList>
    </citation>
    <scope>NUCLEOTIDE SEQUENCE [LARGE SCALE GENOMIC DNA]</scope>
    <source>
        <strain evidence="16">G859</strain>
        <tissue evidence="16">Whole worm</tissue>
    </source>
</reference>
<accession>A0AAN8FIL0</accession>
<proteinExistence type="predicted"/>
<dbReference type="InterPro" id="IPR011011">
    <property type="entry name" value="Znf_FYVE_PHD"/>
</dbReference>
<keyword evidence="8" id="KW-0862">Zinc</keyword>
<evidence type="ECO:0000256" key="10">
    <source>
        <dbReference type="ARBA" id="ARBA00023284"/>
    </source>
</evidence>
<dbReference type="PANTHER" id="PTHR46275">
    <property type="entry name" value="HEPATOCYTE GROWTH FACTOR-REGULATED TYROSINE KINASE SUBSTRATE"/>
    <property type="match status" value="1"/>
</dbReference>
<dbReference type="Gene3D" id="1.25.40.90">
    <property type="match status" value="1"/>
</dbReference>
<evidence type="ECO:0000313" key="17">
    <source>
        <dbReference type="Proteomes" id="UP001331761"/>
    </source>
</evidence>
<evidence type="ECO:0000256" key="2">
    <source>
        <dbReference type="ARBA" id="ARBA00004496"/>
    </source>
</evidence>
<keyword evidence="9" id="KW-1015">Disulfide bond</keyword>
<dbReference type="Proteomes" id="UP001331761">
    <property type="component" value="Unassembled WGS sequence"/>
</dbReference>
<sequence length="846" mass="94963">MRKHVFHTLLHLHWQSLRDCVSTTSPSRSVDTTLRTRATLHQETLNGARQQLSPVVTSDTRNRIIIGGWAGRFPVMSKKFDKLLEAATDSTNLEPNWDGIIACFDSIRSGEVPAKAAMVAMRKRIQHDNPHVVMHALLVLDACVKNCGHKIHAEIATREFMEEFKNLGIGSQYEDVKTKVLEMLQCWAMAFANKPEYKIVVDTHNLMKLAGFDFPSIKEADAMFTAQVAPDWHDGSECFRCRSEFSLFNRKHHCRACGQIFCDRCSTKEIPLPQFGIEKEVRVCDACYEKISSKSSESKVVKNEPIASTAIKEDIPQAEKEKLLKEKEEEDLALALAISQSEAEAKEQERQRSLYAIYNGEATGASAVNDAASLSSYNPSEMGYKGAAPSIAESPSDNLAVDDPLARYLNRDYWQQRKAGASAKVEEWAGASASAPLPSETSITPTNSIIAPIQNELAQLSLGKAAAVTGDMKSQTEGTLKWCQQLKEQVTVMENRIRSNNARGRSVLNDTAIQGLFSTLTEFHSQVLGALTKLDEERTYYESLQDHLGHISEARLAIDELRAEHNRRQQERLAEEQRQRQAQMKQTLEMMRMKKHVMLMEQRNVALQRFQHQEMQARRGQMPPGAYYPNYGPQQPAPPQSGYPPSYGMPSYQGYGQQQYVQPHSGYQQYPGAAIPTANQWPDPSMQVQQGNYSPSVAHAQQQTPLTNGSAQLPQQPQQPQSQQAYYGTVQAVAPTSYQQVNKYPVIMYTKDRCPYCVWAKKELTDDGIFFIERNFSEGASLSSKQGLADLTHCKTVPQIFVCGRFIGGYNELHILRGNLPRMIEECSSDGKTFDKRKNDSSKSKI</sequence>
<evidence type="ECO:0000256" key="8">
    <source>
        <dbReference type="ARBA" id="ARBA00022833"/>
    </source>
</evidence>
<dbReference type="GO" id="GO:0031623">
    <property type="term" value="P:receptor internalization"/>
    <property type="evidence" value="ECO:0007669"/>
    <property type="project" value="TreeGrafter"/>
</dbReference>
<keyword evidence="5" id="KW-0597">Phosphoprotein</keyword>
<dbReference type="InterPro" id="IPR014025">
    <property type="entry name" value="Glutaredoxin_subgr"/>
</dbReference>
<dbReference type="GO" id="GO:0008270">
    <property type="term" value="F:zinc ion binding"/>
    <property type="evidence" value="ECO:0007669"/>
    <property type="project" value="UniProtKB-KW"/>
</dbReference>
<dbReference type="PROSITE" id="PS50330">
    <property type="entry name" value="UIM"/>
    <property type="match status" value="1"/>
</dbReference>
<dbReference type="InterPro" id="IPR008942">
    <property type="entry name" value="ENTH_VHS"/>
</dbReference>
<evidence type="ECO:0000256" key="12">
    <source>
        <dbReference type="SAM" id="Coils"/>
    </source>
</evidence>
<dbReference type="InterPro" id="IPR017073">
    <property type="entry name" value="HGS/VPS27"/>
</dbReference>
<dbReference type="InterPro" id="IPR013083">
    <property type="entry name" value="Znf_RING/FYVE/PHD"/>
</dbReference>
<dbReference type="InterPro" id="IPR036249">
    <property type="entry name" value="Thioredoxin-like_sf"/>
</dbReference>
<keyword evidence="17" id="KW-1185">Reference proteome</keyword>
<dbReference type="PANTHER" id="PTHR46275:SF1">
    <property type="entry name" value="HEPATOCYTE GROWTH FACTOR-REGULATED TYROSINE KINASE SUBSTRATE"/>
    <property type="match status" value="1"/>
</dbReference>
<evidence type="ECO:0000259" key="14">
    <source>
        <dbReference type="PROSITE" id="PS50178"/>
    </source>
</evidence>